<evidence type="ECO:0000313" key="2">
    <source>
        <dbReference type="EMBL" id="ENX36318.1"/>
    </source>
</evidence>
<feature type="transmembrane region" description="Helical" evidence="1">
    <location>
        <begin position="51"/>
        <end position="75"/>
    </location>
</feature>
<gene>
    <name evidence="2" type="ORF">F889_00480</name>
</gene>
<feature type="transmembrane region" description="Helical" evidence="1">
    <location>
        <begin position="12"/>
        <end position="31"/>
    </location>
</feature>
<protein>
    <submittedName>
        <fullName evidence="2">Uncharacterized protein</fullName>
    </submittedName>
</protein>
<evidence type="ECO:0000256" key="1">
    <source>
        <dbReference type="SAM" id="Phobius"/>
    </source>
</evidence>
<sequence>MNLILEYIKKASFIEILTVLFFLSVGVSLAFKIGFYNALGVGWYIQNLTPQLLFISSLKIIFISFGGVGAGYIIGLKFSEKFVSTLAMAVVTCYSVFVGLIEPNFDIKIQFSDYFGLILFLYYTTTSMYVVSLELKNRRYNNTLFVGPRRPITREEFFLDNVFKCILVLSFFFLPFATGSDAGKLVKKNKYENNEVVVKGSPKKWYLVDISGDKVLLKEKNIQDDVFKMVEYKEIETITVK</sequence>
<keyword evidence="1" id="KW-1133">Transmembrane helix</keyword>
<reference evidence="2 3" key="1">
    <citation type="submission" date="2013-02" db="EMBL/GenBank/DDBJ databases">
        <title>The Genome Sequence of Acinetobacter sp. NIPH 1859.</title>
        <authorList>
            <consortium name="The Broad Institute Genome Sequencing Platform"/>
            <consortium name="The Broad Institute Genome Sequencing Center for Infectious Disease"/>
            <person name="Cerqueira G."/>
            <person name="Feldgarden M."/>
            <person name="Courvalin P."/>
            <person name="Perichon B."/>
            <person name="Grillot-Courvalin C."/>
            <person name="Clermont D."/>
            <person name="Rocha E."/>
            <person name="Yoon E.-J."/>
            <person name="Nemec A."/>
            <person name="Walker B."/>
            <person name="Young S.K."/>
            <person name="Zeng Q."/>
            <person name="Gargeya S."/>
            <person name="Fitzgerald M."/>
            <person name="Haas B."/>
            <person name="Abouelleil A."/>
            <person name="Alvarado L."/>
            <person name="Arachchi H.M."/>
            <person name="Berlin A.M."/>
            <person name="Chapman S.B."/>
            <person name="Dewar J."/>
            <person name="Goldberg J."/>
            <person name="Griggs A."/>
            <person name="Gujja S."/>
            <person name="Hansen M."/>
            <person name="Howarth C."/>
            <person name="Imamovic A."/>
            <person name="Larimer J."/>
            <person name="McCowan C."/>
            <person name="Murphy C."/>
            <person name="Neiman D."/>
            <person name="Pearson M."/>
            <person name="Priest M."/>
            <person name="Roberts A."/>
            <person name="Saif S."/>
            <person name="Shea T."/>
            <person name="Sisk P."/>
            <person name="Sykes S."/>
            <person name="Wortman J."/>
            <person name="Nusbaum C."/>
            <person name="Birren B."/>
        </authorList>
    </citation>
    <scope>NUCLEOTIDE SEQUENCE [LARGE SCALE GENOMIC DNA]</scope>
    <source>
        <strain evidence="2 3">NIPH 1859</strain>
    </source>
</reference>
<dbReference type="HOGENOM" id="CLU_1149915_0_0_6"/>
<feature type="transmembrane region" description="Helical" evidence="1">
    <location>
        <begin position="157"/>
        <end position="177"/>
    </location>
</feature>
<dbReference type="PATRIC" id="fig|1217695.3.peg.464"/>
<dbReference type="EMBL" id="APRZ01000006">
    <property type="protein sequence ID" value="ENX36318.1"/>
    <property type="molecule type" value="Genomic_DNA"/>
</dbReference>
<comment type="caution">
    <text evidence="2">The sequence shown here is derived from an EMBL/GenBank/DDBJ whole genome shotgun (WGS) entry which is preliminary data.</text>
</comment>
<feature type="transmembrane region" description="Helical" evidence="1">
    <location>
        <begin position="82"/>
        <end position="102"/>
    </location>
</feature>
<name>N9PS85_9GAMM</name>
<dbReference type="Proteomes" id="UP000013009">
    <property type="component" value="Unassembled WGS sequence"/>
</dbReference>
<keyword evidence="1" id="KW-0472">Membrane</keyword>
<accession>N9PS85</accession>
<dbReference type="OrthoDB" id="6713648at2"/>
<keyword evidence="3" id="KW-1185">Reference proteome</keyword>
<dbReference type="AlphaFoldDB" id="N9PS85"/>
<evidence type="ECO:0000313" key="3">
    <source>
        <dbReference type="Proteomes" id="UP000013009"/>
    </source>
</evidence>
<keyword evidence="1" id="KW-0812">Transmembrane</keyword>
<proteinExistence type="predicted"/>
<organism evidence="2 3">
    <name type="scientific">Acinetobacter colistiniresistens</name>
    <dbReference type="NCBI Taxonomy" id="280145"/>
    <lineage>
        <taxon>Bacteria</taxon>
        <taxon>Pseudomonadati</taxon>
        <taxon>Pseudomonadota</taxon>
        <taxon>Gammaproteobacteria</taxon>
        <taxon>Moraxellales</taxon>
        <taxon>Moraxellaceae</taxon>
        <taxon>Acinetobacter</taxon>
    </lineage>
</organism>
<feature type="transmembrane region" description="Helical" evidence="1">
    <location>
        <begin position="114"/>
        <end position="136"/>
    </location>
</feature>